<evidence type="ECO:0000259" key="3">
    <source>
        <dbReference type="SMART" id="SM00563"/>
    </source>
</evidence>
<protein>
    <submittedName>
        <fullName evidence="4">2-acyl-glycerophospho-ethanolamine acyltransferase</fullName>
    </submittedName>
</protein>
<feature type="domain" description="Phospholipid/glycerol acyltransferase" evidence="3">
    <location>
        <begin position="54"/>
        <end position="171"/>
    </location>
</feature>
<organism evidence="4 5">
    <name type="scientific">Micrococcus luteus (strain ATCC 4698 / DSM 20030 / JCM 1464 / CCM 169 / CCUG 5858 / IAM 1056 / NBRC 3333 / NCIMB 9278 / NCTC 2665 / VKM Ac-2230)</name>
    <name type="common">Micrococcus lysodeikticus</name>
    <dbReference type="NCBI Taxonomy" id="465515"/>
    <lineage>
        <taxon>Bacteria</taxon>
        <taxon>Bacillati</taxon>
        <taxon>Actinomycetota</taxon>
        <taxon>Actinomycetes</taxon>
        <taxon>Micrococcales</taxon>
        <taxon>Micrococcaceae</taxon>
        <taxon>Micrococcus</taxon>
    </lineage>
</organism>
<keyword evidence="2 4" id="KW-0012">Acyltransferase</keyword>
<gene>
    <name evidence="4" type="ORF">NCTC2665_01894</name>
</gene>
<keyword evidence="1 4" id="KW-0808">Transferase</keyword>
<evidence type="ECO:0000256" key="2">
    <source>
        <dbReference type="ARBA" id="ARBA00023315"/>
    </source>
</evidence>
<dbReference type="Pfam" id="PF01553">
    <property type="entry name" value="Acyltransferase"/>
    <property type="match status" value="1"/>
</dbReference>
<dbReference type="Proteomes" id="UP000248985">
    <property type="component" value="Chromosome 1"/>
</dbReference>
<dbReference type="SMART" id="SM00563">
    <property type="entry name" value="PlsC"/>
    <property type="match status" value="1"/>
</dbReference>
<dbReference type="GO" id="GO:0005886">
    <property type="term" value="C:plasma membrane"/>
    <property type="evidence" value="ECO:0007669"/>
    <property type="project" value="TreeGrafter"/>
</dbReference>
<evidence type="ECO:0000313" key="4">
    <source>
        <dbReference type="EMBL" id="SQG49352.1"/>
    </source>
</evidence>
<accession>A0A7Z7P9M5</accession>
<dbReference type="InterPro" id="IPR002123">
    <property type="entry name" value="Plipid/glycerol_acylTrfase"/>
</dbReference>
<dbReference type="PANTHER" id="PTHR10434">
    <property type="entry name" value="1-ACYL-SN-GLYCEROL-3-PHOSPHATE ACYLTRANSFERASE"/>
    <property type="match status" value="1"/>
</dbReference>
<evidence type="ECO:0000313" key="5">
    <source>
        <dbReference type="Proteomes" id="UP000248985"/>
    </source>
</evidence>
<dbReference type="AlphaFoldDB" id="A0A7Z7P9M5"/>
<dbReference type="SUPFAM" id="SSF69593">
    <property type="entry name" value="Glycerol-3-phosphate (1)-acyltransferase"/>
    <property type="match status" value="1"/>
</dbReference>
<evidence type="ECO:0000256" key="1">
    <source>
        <dbReference type="ARBA" id="ARBA00022679"/>
    </source>
</evidence>
<dbReference type="GO" id="GO:0003841">
    <property type="term" value="F:1-acylglycerol-3-phosphate O-acyltransferase activity"/>
    <property type="evidence" value="ECO:0007669"/>
    <property type="project" value="TreeGrafter"/>
</dbReference>
<dbReference type="PANTHER" id="PTHR10434:SF55">
    <property type="entry name" value="POSSIBLE ACYLTRANSFERASE"/>
    <property type="match status" value="1"/>
</dbReference>
<name>A0A7Z7P9M5_MICLC</name>
<proteinExistence type="predicted"/>
<sequence length="252" mass="26968">MSGVDAQSPAAAGGRPTRTARAPYVIPGVIVRPAMRALVRQVWEGTEHLPETGAILAVNHISEVDPLSVAHMVYNQGLLPTFLAKAELWKVPVLKQVLEATRMIPVERTRDGGRSLAAAREAVATGRAIIVYPEGTVTRDPDGWPMAGRNGAVRLALQTGAPLIPVGQWGIQELLPYGGRSLRVLPRKTARIRVGAPVDLADLRDRPVTAATLREGTGRMMAAITDLVAELRGEPAPEGRWDPTTGRRVTGA</sequence>
<reference evidence="4 5" key="1">
    <citation type="submission" date="2018-06" db="EMBL/GenBank/DDBJ databases">
        <authorList>
            <consortium name="Pathogen Informatics"/>
            <person name="Doyle S."/>
        </authorList>
    </citation>
    <scope>NUCLEOTIDE SEQUENCE [LARGE SCALE GENOMIC DNA]</scope>
    <source>
        <strain evidence="4 5">NCTC2665</strain>
    </source>
</reference>
<dbReference type="GO" id="GO:0006654">
    <property type="term" value="P:phosphatidic acid biosynthetic process"/>
    <property type="evidence" value="ECO:0007669"/>
    <property type="project" value="TreeGrafter"/>
</dbReference>
<dbReference type="EMBL" id="LS483396">
    <property type="protein sequence ID" value="SQG49352.1"/>
    <property type="molecule type" value="Genomic_DNA"/>
</dbReference>
<dbReference type="CDD" id="cd07989">
    <property type="entry name" value="LPLAT_AGPAT-like"/>
    <property type="match status" value="1"/>
</dbReference>